<dbReference type="Proteomes" id="UP000663824">
    <property type="component" value="Unassembled WGS sequence"/>
</dbReference>
<dbReference type="EMBL" id="CAJNOW010000061">
    <property type="protein sequence ID" value="CAF1221901.1"/>
    <property type="molecule type" value="Genomic_DNA"/>
</dbReference>
<dbReference type="PANTHER" id="PTHR42071:SF1">
    <property type="entry name" value="GLOBIN-SENSOR DOMAIN-CONTAINING PROTEIN"/>
    <property type="match status" value="1"/>
</dbReference>
<protein>
    <recommendedName>
        <fullName evidence="1">Globin-sensor domain-containing protein</fullName>
    </recommendedName>
</protein>
<dbReference type="InterPro" id="IPR012292">
    <property type="entry name" value="Globin/Proto"/>
</dbReference>
<dbReference type="EMBL" id="CAJNOV010013135">
    <property type="protein sequence ID" value="CAF1509581.1"/>
    <property type="molecule type" value="Genomic_DNA"/>
</dbReference>
<dbReference type="Gene3D" id="1.10.490.10">
    <property type="entry name" value="Globins"/>
    <property type="match status" value="1"/>
</dbReference>
<name>A0A815TWI2_9BILA</name>
<sequence>MAEHVDDLRLHTDPRYRFDYISKFLNFTQNDITMLNVLAPIIFPSVPVIIDTIYRKLFSYDVTKQYFIVRNQGFENFAATKDNNLALDSAQMLYRKDMLSMYLKRLLTQTEWNDAFLQYMTQVGQMHANKSGAGSINVDYIHINALFGFMEHLLVDKLWNMDGIDDKKKHDMIIAVNKLFWIQNDIFSMQYGTSSSNKSFPVESTKMNPTCCCLLH</sequence>
<dbReference type="AlphaFoldDB" id="A0A815TWI2"/>
<proteinExistence type="predicted"/>
<evidence type="ECO:0000313" key="6">
    <source>
        <dbReference type="EMBL" id="CAF5218275.1"/>
    </source>
</evidence>
<dbReference type="EMBL" id="CAJNRE010000185">
    <property type="protein sequence ID" value="CAF1924039.1"/>
    <property type="molecule type" value="Genomic_DNA"/>
</dbReference>
<organism evidence="3 7">
    <name type="scientific">Rotaria magnacalcarata</name>
    <dbReference type="NCBI Taxonomy" id="392030"/>
    <lineage>
        <taxon>Eukaryota</taxon>
        <taxon>Metazoa</taxon>
        <taxon>Spiralia</taxon>
        <taxon>Gnathifera</taxon>
        <taxon>Rotifera</taxon>
        <taxon>Eurotatoria</taxon>
        <taxon>Bdelloidea</taxon>
        <taxon>Philodinida</taxon>
        <taxon>Philodinidae</taxon>
        <taxon>Rotaria</taxon>
    </lineage>
</organism>
<dbReference type="InterPro" id="IPR044398">
    <property type="entry name" value="Globin-sensor_dom"/>
</dbReference>
<dbReference type="Proteomes" id="UP000663834">
    <property type="component" value="Unassembled WGS sequence"/>
</dbReference>
<evidence type="ECO:0000313" key="4">
    <source>
        <dbReference type="EMBL" id="CAF1924039.1"/>
    </source>
</evidence>
<accession>A0A815TWI2</accession>
<dbReference type="OrthoDB" id="10027058at2759"/>
<reference evidence="3" key="1">
    <citation type="submission" date="2021-02" db="EMBL/GenBank/DDBJ databases">
        <authorList>
            <person name="Nowell W R."/>
        </authorList>
    </citation>
    <scope>NUCLEOTIDE SEQUENCE</scope>
</reference>
<dbReference type="SUPFAM" id="SSF46458">
    <property type="entry name" value="Globin-like"/>
    <property type="match status" value="1"/>
</dbReference>
<evidence type="ECO:0000259" key="1">
    <source>
        <dbReference type="Pfam" id="PF11563"/>
    </source>
</evidence>
<dbReference type="Proteomes" id="UP000681720">
    <property type="component" value="Unassembled WGS sequence"/>
</dbReference>
<evidence type="ECO:0000313" key="5">
    <source>
        <dbReference type="EMBL" id="CAF5121698.1"/>
    </source>
</evidence>
<evidence type="ECO:0000313" key="7">
    <source>
        <dbReference type="Proteomes" id="UP000663855"/>
    </source>
</evidence>
<dbReference type="PANTHER" id="PTHR42071">
    <property type="entry name" value="PROTOGLOBIN DOMAIN-CONTAINING PROTEIN"/>
    <property type="match status" value="1"/>
</dbReference>
<evidence type="ECO:0000313" key="2">
    <source>
        <dbReference type="EMBL" id="CAF1221901.1"/>
    </source>
</evidence>
<feature type="domain" description="Globin-sensor" evidence="1">
    <location>
        <begin position="16"/>
        <end position="192"/>
    </location>
</feature>
<dbReference type="InterPro" id="IPR009050">
    <property type="entry name" value="Globin-like_sf"/>
</dbReference>
<dbReference type="EMBL" id="CAJOBJ010361360">
    <property type="protein sequence ID" value="CAF5218275.1"/>
    <property type="molecule type" value="Genomic_DNA"/>
</dbReference>
<dbReference type="Pfam" id="PF11563">
    <property type="entry name" value="Protoglobin"/>
    <property type="match status" value="1"/>
</dbReference>
<dbReference type="GO" id="GO:0019825">
    <property type="term" value="F:oxygen binding"/>
    <property type="evidence" value="ECO:0007669"/>
    <property type="project" value="InterPro"/>
</dbReference>
<evidence type="ECO:0000313" key="3">
    <source>
        <dbReference type="EMBL" id="CAF1509581.1"/>
    </source>
</evidence>
<dbReference type="EMBL" id="CAJOBH010244885">
    <property type="protein sequence ID" value="CAF5121698.1"/>
    <property type="molecule type" value="Genomic_DNA"/>
</dbReference>
<dbReference type="Proteomes" id="UP000681967">
    <property type="component" value="Unassembled WGS sequence"/>
</dbReference>
<comment type="caution">
    <text evidence="3">The sequence shown here is derived from an EMBL/GenBank/DDBJ whole genome shotgun (WGS) entry which is preliminary data.</text>
</comment>
<dbReference type="Proteomes" id="UP000663855">
    <property type="component" value="Unassembled WGS sequence"/>
</dbReference>
<dbReference type="GO" id="GO:0020037">
    <property type="term" value="F:heme binding"/>
    <property type="evidence" value="ECO:0007669"/>
    <property type="project" value="InterPro"/>
</dbReference>
<gene>
    <name evidence="5" type="ORF">BYL167_LOCUS67164</name>
    <name evidence="3" type="ORF">CJN711_LOCUS27723</name>
    <name evidence="6" type="ORF">GIL414_LOCUS82866</name>
    <name evidence="2" type="ORF">KQP761_LOCUS851</name>
    <name evidence="4" type="ORF">MBJ925_LOCUS3022</name>
</gene>